<name>A0ABQ1LTT2_9SPHI</name>
<evidence type="ECO:0000313" key="6">
    <source>
        <dbReference type="Proteomes" id="UP000597338"/>
    </source>
</evidence>
<feature type="domain" description="Polysaccharide export protein N-terminal" evidence="3">
    <location>
        <begin position="152"/>
        <end position="216"/>
    </location>
</feature>
<keyword evidence="2" id="KW-1133">Transmembrane helix</keyword>
<comment type="caution">
    <text evidence="5">The sequence shown here is derived from an EMBL/GenBank/DDBJ whole genome shotgun (WGS) entry which is preliminary data.</text>
</comment>
<feature type="domain" description="Soluble ligand binding" evidence="4">
    <location>
        <begin position="403"/>
        <end position="448"/>
    </location>
</feature>
<dbReference type="Gene3D" id="3.30.1950.10">
    <property type="entry name" value="wza like domain"/>
    <property type="match status" value="1"/>
</dbReference>
<dbReference type="EMBL" id="BMIK01000005">
    <property type="protein sequence ID" value="GGC28245.1"/>
    <property type="molecule type" value="Genomic_DNA"/>
</dbReference>
<feature type="transmembrane region" description="Helical" evidence="2">
    <location>
        <begin position="813"/>
        <end position="831"/>
    </location>
</feature>
<keyword evidence="1" id="KW-0732">Signal</keyword>
<dbReference type="PANTHER" id="PTHR33619:SF3">
    <property type="entry name" value="POLYSACCHARIDE EXPORT PROTEIN GFCE-RELATED"/>
    <property type="match status" value="1"/>
</dbReference>
<dbReference type="PANTHER" id="PTHR33619">
    <property type="entry name" value="POLYSACCHARIDE EXPORT PROTEIN GFCE-RELATED"/>
    <property type="match status" value="1"/>
</dbReference>
<reference evidence="6" key="1">
    <citation type="journal article" date="2019" name="Int. J. Syst. Evol. Microbiol.">
        <title>The Global Catalogue of Microorganisms (GCM) 10K type strain sequencing project: providing services to taxonomists for standard genome sequencing and annotation.</title>
        <authorList>
            <consortium name="The Broad Institute Genomics Platform"/>
            <consortium name="The Broad Institute Genome Sequencing Center for Infectious Disease"/>
            <person name="Wu L."/>
            <person name="Ma J."/>
        </authorList>
    </citation>
    <scope>NUCLEOTIDE SEQUENCE [LARGE SCALE GENOMIC DNA]</scope>
    <source>
        <strain evidence="6">CGMCC 1.15342</strain>
    </source>
</reference>
<evidence type="ECO:0000259" key="4">
    <source>
        <dbReference type="Pfam" id="PF10531"/>
    </source>
</evidence>
<dbReference type="SUPFAM" id="SSF142984">
    <property type="entry name" value="Nqo1 middle domain-like"/>
    <property type="match status" value="1"/>
</dbReference>
<keyword evidence="2" id="KW-0472">Membrane</keyword>
<feature type="domain" description="Soluble ligand binding" evidence="4">
    <location>
        <begin position="238"/>
        <end position="286"/>
    </location>
</feature>
<dbReference type="Pfam" id="PF02563">
    <property type="entry name" value="Poly_export"/>
    <property type="match status" value="1"/>
</dbReference>
<evidence type="ECO:0000256" key="2">
    <source>
        <dbReference type="SAM" id="Phobius"/>
    </source>
</evidence>
<dbReference type="Pfam" id="PF10531">
    <property type="entry name" value="SLBB"/>
    <property type="match status" value="5"/>
</dbReference>
<evidence type="ECO:0000256" key="1">
    <source>
        <dbReference type="ARBA" id="ARBA00022729"/>
    </source>
</evidence>
<dbReference type="InterPro" id="IPR003715">
    <property type="entry name" value="Poly_export_N"/>
</dbReference>
<feature type="domain" description="Soluble ligand binding" evidence="4">
    <location>
        <begin position="494"/>
        <end position="540"/>
    </location>
</feature>
<keyword evidence="2" id="KW-0812">Transmembrane</keyword>
<feature type="domain" description="Soluble ligand binding" evidence="4">
    <location>
        <begin position="592"/>
        <end position="637"/>
    </location>
</feature>
<organism evidence="5 6">
    <name type="scientific">Parapedobacter defluvii</name>
    <dbReference type="NCBI Taxonomy" id="2045106"/>
    <lineage>
        <taxon>Bacteria</taxon>
        <taxon>Pseudomonadati</taxon>
        <taxon>Bacteroidota</taxon>
        <taxon>Sphingobacteriia</taxon>
        <taxon>Sphingobacteriales</taxon>
        <taxon>Sphingobacteriaceae</taxon>
        <taxon>Parapedobacter</taxon>
    </lineage>
</organism>
<dbReference type="RefSeq" id="WP_188750212.1">
    <property type="nucleotide sequence ID" value="NZ_BMIK01000005.1"/>
</dbReference>
<dbReference type="InterPro" id="IPR049712">
    <property type="entry name" value="Poly_export"/>
</dbReference>
<sequence>MKIYIGFYLSILFVSVLLVFGYNCYSQTISADNLSQVRVDDLSDEQILAYLRQAESMGLSEEEMTQAALQRGMPASEIEKLRTRIATLKASSNTRPQIVSPVQNRPERQMIDTVVAKPTPPDTTVKDTLPVFGASLFQGAPALFEPNLRLATPQDYVLGPGDQILIDIYGKSEENHSLNITPEGMINIPYVGIVQVAGMTIEQATARIRSEMATIYSAIRTGGTKVTVALGNIRSIKVILTGEIVKPGTYTLPSVATVFNALYYSGGPSKNGSFRNVRLIRGGKEIARLDIYDFLISGNFKENVRLEDQDVLMVPPYESKVEVRGEVKRPAIFELKEGETFEDLLAYAGGFTENAYRARIKITKRTATEQRIEDLLSSQYAHYRPQAGDIYMVDRILTRFENRVRIAGAVFRPGDYELSPGLTVSMLIKKAEGLKEDAFLNRGNILRLKDDSQHEQLSFDVAGIVAGTEPDIELKREDVVTISSIFDLREAYTIDIDGEVRSPGRFPYAEGITLQDLIIQAGGFRESASGSRIEISRRVTNADILSQSAHIAEVFQVNADKGLSKEDQDFVLMPFDRVVVRTSTGYETQKTVRIVGEVLYPGLYTINRKDERISDLINRAGGLTPFAYVDGASLKRGGWIGKGPTVNETGAEVAERERKKQAEYSRLLALQQLQSDASVFNELNIDKNIDNDLVGINLEYILKRPGYRGDLILEDGDVIHVPKELQTVKISGEVLAPSTAVYSPSKDFRQYISQAGGFSSRALRKSVYVLYANGSVKSTNRFLFFNNYPPIKPGAEIFVPQKEIKPSIGVQQWLGFGTGIASLAAIIVTLFR</sequence>
<dbReference type="Proteomes" id="UP000597338">
    <property type="component" value="Unassembled WGS sequence"/>
</dbReference>
<feature type="domain" description="Soluble ligand binding" evidence="4">
    <location>
        <begin position="320"/>
        <end position="365"/>
    </location>
</feature>
<accession>A0ABQ1LTT2</accession>
<protein>
    <submittedName>
        <fullName evidence="5">Capsule polysaccharide transporter</fullName>
    </submittedName>
</protein>
<evidence type="ECO:0000259" key="3">
    <source>
        <dbReference type="Pfam" id="PF02563"/>
    </source>
</evidence>
<dbReference type="InterPro" id="IPR019554">
    <property type="entry name" value="Soluble_ligand-bd"/>
</dbReference>
<dbReference type="Gene3D" id="3.10.560.10">
    <property type="entry name" value="Outer membrane lipoprotein wza domain like"/>
    <property type="match status" value="6"/>
</dbReference>
<proteinExistence type="predicted"/>
<keyword evidence="6" id="KW-1185">Reference proteome</keyword>
<evidence type="ECO:0000313" key="5">
    <source>
        <dbReference type="EMBL" id="GGC28245.1"/>
    </source>
</evidence>
<gene>
    <name evidence="5" type="ORF">GCM10011386_20360</name>
</gene>